<name>A0AAN9QLI7_CANGL</name>
<accession>A0AAN9QLI7</accession>
<evidence type="ECO:0000313" key="1">
    <source>
        <dbReference type="EMBL" id="KAK7338916.1"/>
    </source>
</evidence>
<dbReference type="AlphaFoldDB" id="A0AAN9QLI7"/>
<sequence>MFVSKWLNKASVDNPKATAMMLLKLIEIWFVCLASRDLLCLLLYRLKKASVDNPKVTIMMLSKLIEIWFVNEEAEPALAKLGHAKLVERSGISKRIWENTVEHAKTCVLGGKLFALLTLALCSTIYMS</sequence>
<evidence type="ECO:0000313" key="2">
    <source>
        <dbReference type="Proteomes" id="UP001367508"/>
    </source>
</evidence>
<protein>
    <submittedName>
        <fullName evidence="1">Uncharacterized protein</fullName>
    </submittedName>
</protein>
<proteinExistence type="predicted"/>
<keyword evidence="2" id="KW-1185">Reference proteome</keyword>
<organism evidence="1 2">
    <name type="scientific">Canavalia gladiata</name>
    <name type="common">Sword bean</name>
    <name type="synonym">Dolichos gladiatus</name>
    <dbReference type="NCBI Taxonomy" id="3824"/>
    <lineage>
        <taxon>Eukaryota</taxon>
        <taxon>Viridiplantae</taxon>
        <taxon>Streptophyta</taxon>
        <taxon>Embryophyta</taxon>
        <taxon>Tracheophyta</taxon>
        <taxon>Spermatophyta</taxon>
        <taxon>Magnoliopsida</taxon>
        <taxon>eudicotyledons</taxon>
        <taxon>Gunneridae</taxon>
        <taxon>Pentapetalae</taxon>
        <taxon>rosids</taxon>
        <taxon>fabids</taxon>
        <taxon>Fabales</taxon>
        <taxon>Fabaceae</taxon>
        <taxon>Papilionoideae</taxon>
        <taxon>50 kb inversion clade</taxon>
        <taxon>NPAAA clade</taxon>
        <taxon>indigoferoid/millettioid clade</taxon>
        <taxon>Phaseoleae</taxon>
        <taxon>Canavalia</taxon>
    </lineage>
</organism>
<reference evidence="1 2" key="1">
    <citation type="submission" date="2024-01" db="EMBL/GenBank/DDBJ databases">
        <title>The genomes of 5 underutilized Papilionoideae crops provide insights into root nodulation and disease resistanc.</title>
        <authorList>
            <person name="Jiang F."/>
        </authorList>
    </citation>
    <scope>NUCLEOTIDE SEQUENCE [LARGE SCALE GENOMIC DNA]</scope>
    <source>
        <strain evidence="1">LVBAO_FW01</strain>
        <tissue evidence="1">Leaves</tissue>
    </source>
</reference>
<comment type="caution">
    <text evidence="1">The sequence shown here is derived from an EMBL/GenBank/DDBJ whole genome shotgun (WGS) entry which is preliminary data.</text>
</comment>
<dbReference type="Proteomes" id="UP001367508">
    <property type="component" value="Unassembled WGS sequence"/>
</dbReference>
<dbReference type="EMBL" id="JAYMYQ010000004">
    <property type="protein sequence ID" value="KAK7338916.1"/>
    <property type="molecule type" value="Genomic_DNA"/>
</dbReference>
<gene>
    <name evidence="1" type="ORF">VNO77_19550</name>
</gene>